<feature type="compositionally biased region" description="Acidic residues" evidence="1">
    <location>
        <begin position="73"/>
        <end position="82"/>
    </location>
</feature>
<feature type="compositionally biased region" description="Low complexity" evidence="1">
    <location>
        <begin position="1"/>
        <end position="20"/>
    </location>
</feature>
<dbReference type="InParanoid" id="A0A067PRW3"/>
<dbReference type="OrthoDB" id="3269842at2759"/>
<feature type="compositionally biased region" description="Polar residues" evidence="1">
    <location>
        <begin position="486"/>
        <end position="495"/>
    </location>
</feature>
<name>A0A067PRW3_9AGAM</name>
<accession>A0A067PRW3</accession>
<feature type="compositionally biased region" description="Low complexity" evidence="1">
    <location>
        <begin position="416"/>
        <end position="441"/>
    </location>
</feature>
<feature type="compositionally biased region" description="Low complexity" evidence="1">
    <location>
        <begin position="293"/>
        <end position="307"/>
    </location>
</feature>
<gene>
    <name evidence="2" type="ORF">JAAARDRAFT_36058</name>
</gene>
<evidence type="ECO:0000313" key="3">
    <source>
        <dbReference type="Proteomes" id="UP000027265"/>
    </source>
</evidence>
<feature type="compositionally biased region" description="Basic and acidic residues" evidence="1">
    <location>
        <begin position="129"/>
        <end position="159"/>
    </location>
</feature>
<feature type="region of interest" description="Disordered" evidence="1">
    <location>
        <begin position="408"/>
        <end position="634"/>
    </location>
</feature>
<feature type="region of interest" description="Disordered" evidence="1">
    <location>
        <begin position="651"/>
        <end position="675"/>
    </location>
</feature>
<feature type="region of interest" description="Disordered" evidence="1">
    <location>
        <begin position="364"/>
        <end position="387"/>
    </location>
</feature>
<dbReference type="Proteomes" id="UP000027265">
    <property type="component" value="Unassembled WGS sequence"/>
</dbReference>
<feature type="compositionally biased region" description="Polar residues" evidence="1">
    <location>
        <begin position="587"/>
        <end position="608"/>
    </location>
</feature>
<dbReference type="HOGENOM" id="CLU_013867_0_0_1"/>
<feature type="region of interest" description="Disordered" evidence="1">
    <location>
        <begin position="1"/>
        <end position="314"/>
    </location>
</feature>
<reference evidence="3" key="1">
    <citation type="journal article" date="2014" name="Proc. Natl. Acad. Sci. U.S.A.">
        <title>Extensive sampling of basidiomycete genomes demonstrates inadequacy of the white-rot/brown-rot paradigm for wood decay fungi.</title>
        <authorList>
            <person name="Riley R."/>
            <person name="Salamov A.A."/>
            <person name="Brown D.W."/>
            <person name="Nagy L.G."/>
            <person name="Floudas D."/>
            <person name="Held B.W."/>
            <person name="Levasseur A."/>
            <person name="Lombard V."/>
            <person name="Morin E."/>
            <person name="Otillar R."/>
            <person name="Lindquist E.A."/>
            <person name="Sun H."/>
            <person name="LaButti K.M."/>
            <person name="Schmutz J."/>
            <person name="Jabbour D."/>
            <person name="Luo H."/>
            <person name="Baker S.E."/>
            <person name="Pisabarro A.G."/>
            <person name="Walton J.D."/>
            <person name="Blanchette R.A."/>
            <person name="Henrissat B."/>
            <person name="Martin F."/>
            <person name="Cullen D."/>
            <person name="Hibbett D.S."/>
            <person name="Grigoriev I.V."/>
        </authorList>
    </citation>
    <scope>NUCLEOTIDE SEQUENCE [LARGE SCALE GENOMIC DNA]</scope>
    <source>
        <strain evidence="3">MUCL 33604</strain>
    </source>
</reference>
<feature type="compositionally biased region" description="Low complexity" evidence="1">
    <location>
        <begin position="160"/>
        <end position="169"/>
    </location>
</feature>
<feature type="compositionally biased region" description="Pro residues" evidence="1">
    <location>
        <begin position="170"/>
        <end position="189"/>
    </location>
</feature>
<sequence>MASSPSHRSSASMATSSNSLAPPPPPPDPSTKQQQRRMTAPSLPPPRPLNLPEPSSPRRPPSPLRNGFTADESFSDDEEDDRWDGRSHSPSPSITKFAANFAQKVGSFVSGMTPRSEHSLPTDAELEAEAEREREMSRREAERILTREAEERRTVEERVLAMMNSNRGSPNPPAPPPRSQTMPPGPPSPATSQKEGGGWWSAAKNKLTPTKDPLTPAQQVVLETKAREKETRKVLVKGKEKAKSQEWPANPQNKFNDPAFLNLGAPVMPLPSRPVSAAPLTPPRPIPLDAPPSLTASPSQAGSSSPSREAPPLYAQFNAQGTLDVHGTLLTIAKRFEKLERWTVGHVRALEERMSDVEKWLVDKEKEKETSQIESRPQERNGNVSDAEIQELREELSEVQGRIGELGREMAKLATSPANLSSVSSRNSASSINRAPSASSSFAIRHVQTPSRELPRESASSPPLVGGAQTPRSRLPYPTGDYATPPETSLLSQGVFSPAGSPSSLDSSNQPMSISGLPGMLSADKPSSNTSGLPRTPPTDRTSSPFSNYGLPAPNVPARPTSVSPTPRKRYTVALGGPIRAPDREPSQQGQVGTTNFFTASPSNTPLSYTDDEESDSALKNGADDEDSDSFQDETIGKSAGRLSVITDLNNNSNNNITSRSKLRSNGSSDNPRLRTQSVYDFSSLTSASTPTPITPLRPRVRSRSIDRIGLGIVDGATNKFVDPLLLRKQEKREGRAAGTPKVMPGKKVPVGQLVAFFDGDKQ</sequence>
<feature type="compositionally biased region" description="Pro residues" evidence="1">
    <location>
        <begin position="42"/>
        <end position="63"/>
    </location>
</feature>
<feature type="compositionally biased region" description="Polar residues" evidence="1">
    <location>
        <begin position="657"/>
        <end position="675"/>
    </location>
</feature>
<proteinExistence type="predicted"/>
<feature type="compositionally biased region" description="Basic and acidic residues" evidence="1">
    <location>
        <begin position="224"/>
        <end position="244"/>
    </location>
</feature>
<dbReference type="AlphaFoldDB" id="A0A067PRW3"/>
<evidence type="ECO:0000313" key="2">
    <source>
        <dbReference type="EMBL" id="KDQ56575.1"/>
    </source>
</evidence>
<evidence type="ECO:0000256" key="1">
    <source>
        <dbReference type="SAM" id="MobiDB-lite"/>
    </source>
</evidence>
<organism evidence="2 3">
    <name type="scientific">Jaapia argillacea MUCL 33604</name>
    <dbReference type="NCBI Taxonomy" id="933084"/>
    <lineage>
        <taxon>Eukaryota</taxon>
        <taxon>Fungi</taxon>
        <taxon>Dikarya</taxon>
        <taxon>Basidiomycota</taxon>
        <taxon>Agaricomycotina</taxon>
        <taxon>Agaricomycetes</taxon>
        <taxon>Agaricomycetidae</taxon>
        <taxon>Jaapiales</taxon>
        <taxon>Jaapiaceae</taxon>
        <taxon>Jaapia</taxon>
    </lineage>
</organism>
<feature type="compositionally biased region" description="Low complexity" evidence="1">
    <location>
        <begin position="497"/>
        <end position="508"/>
    </location>
</feature>
<protein>
    <submittedName>
        <fullName evidence="2">Uncharacterized protein</fullName>
    </submittedName>
</protein>
<keyword evidence="3" id="KW-1185">Reference proteome</keyword>
<feature type="compositionally biased region" description="Basic and acidic residues" evidence="1">
    <location>
        <begin position="364"/>
        <end position="379"/>
    </location>
</feature>
<dbReference type="EMBL" id="KL197721">
    <property type="protein sequence ID" value="KDQ56575.1"/>
    <property type="molecule type" value="Genomic_DNA"/>
</dbReference>
<feature type="compositionally biased region" description="Pro residues" evidence="1">
    <location>
        <begin position="280"/>
        <end position="290"/>
    </location>
</feature>